<evidence type="ECO:0000313" key="4">
    <source>
        <dbReference type="Proteomes" id="UP001142489"/>
    </source>
</evidence>
<organism evidence="3 4">
    <name type="scientific">Phrynocephalus forsythii</name>
    <dbReference type="NCBI Taxonomy" id="171643"/>
    <lineage>
        <taxon>Eukaryota</taxon>
        <taxon>Metazoa</taxon>
        <taxon>Chordata</taxon>
        <taxon>Craniata</taxon>
        <taxon>Vertebrata</taxon>
        <taxon>Euteleostomi</taxon>
        <taxon>Lepidosauria</taxon>
        <taxon>Squamata</taxon>
        <taxon>Bifurcata</taxon>
        <taxon>Unidentata</taxon>
        <taxon>Episquamata</taxon>
        <taxon>Toxicofera</taxon>
        <taxon>Iguania</taxon>
        <taxon>Acrodonta</taxon>
        <taxon>Agamidae</taxon>
        <taxon>Agaminae</taxon>
        <taxon>Phrynocephalus</taxon>
    </lineage>
</organism>
<dbReference type="Proteomes" id="UP001142489">
    <property type="component" value="Unassembled WGS sequence"/>
</dbReference>
<proteinExistence type="predicted"/>
<dbReference type="GO" id="GO:0003697">
    <property type="term" value="F:single-stranded DNA binding"/>
    <property type="evidence" value="ECO:0007669"/>
    <property type="project" value="InterPro"/>
</dbReference>
<evidence type="ECO:0000313" key="3">
    <source>
        <dbReference type="EMBL" id="KAJ7329527.1"/>
    </source>
</evidence>
<feature type="compositionally biased region" description="Polar residues" evidence="1">
    <location>
        <begin position="193"/>
        <end position="215"/>
    </location>
</feature>
<evidence type="ECO:0000256" key="1">
    <source>
        <dbReference type="SAM" id="MobiDB-lite"/>
    </source>
</evidence>
<evidence type="ECO:0000259" key="2">
    <source>
        <dbReference type="Pfam" id="PF22379"/>
    </source>
</evidence>
<feature type="compositionally biased region" description="Low complexity" evidence="1">
    <location>
        <begin position="8"/>
        <end position="23"/>
    </location>
</feature>
<dbReference type="Gene3D" id="2.40.50.140">
    <property type="entry name" value="Nucleic acid-binding proteins"/>
    <property type="match status" value="1"/>
</dbReference>
<comment type="caution">
    <text evidence="3">The sequence shown here is derived from an EMBL/GenBank/DDBJ whole genome shotgun (WGS) entry which is preliminary data.</text>
</comment>
<feature type="domain" description="MCM10 OB-fold" evidence="2">
    <location>
        <begin position="243"/>
        <end position="341"/>
    </location>
</feature>
<name>A0A9Q0XUI3_9SAUR</name>
<feature type="compositionally biased region" description="Acidic residues" evidence="1">
    <location>
        <begin position="45"/>
        <end position="61"/>
    </location>
</feature>
<dbReference type="Pfam" id="PF22379">
    <property type="entry name" value="OB_MCM10"/>
    <property type="match status" value="1"/>
</dbReference>
<dbReference type="InterPro" id="IPR055065">
    <property type="entry name" value="OB_MCM10"/>
</dbReference>
<gene>
    <name evidence="3" type="ORF">JRQ81_015701</name>
</gene>
<dbReference type="InterPro" id="IPR040184">
    <property type="entry name" value="Mcm10"/>
</dbReference>
<dbReference type="GO" id="GO:0043596">
    <property type="term" value="C:nuclear replication fork"/>
    <property type="evidence" value="ECO:0007669"/>
    <property type="project" value="TreeGrafter"/>
</dbReference>
<sequence>MDDDDSLDMLASLLEENEAAGAEGQEEKGLSTAGEPDEYDKLFEAEDDESYTEEVEDDGGESSDSKENVAELFGDMSDLSEEEGEKEKAEQGAPLSGVADQPKENTNQALQDELRRLQEQMKKLQAQLEMTAIAKPVNAVPSKKTSGKLPVTASQERQSLNLQESPRFSAQLNSLALPPSKDQPQKPKPPLSGNKSQASKTPSSFIPQPLKSVTGNRPGGSIGQKSQVPKSSGVTNQDIALEKYSGLRLRKPRVSSAEMERKMTGRKFIRLSLLKDKMASTNLEETDWVTFGVILKKVTPQSSNNGKTFSIWRLNDLRDFSRCVSLFLFGEVHKDHWKTDQAWS</sequence>
<dbReference type="PANTHER" id="PTHR13454:SF11">
    <property type="entry name" value="PROTEIN MCM10 HOMOLOG"/>
    <property type="match status" value="1"/>
</dbReference>
<feature type="region of interest" description="Disordered" evidence="1">
    <location>
        <begin position="1"/>
        <end position="235"/>
    </location>
</feature>
<dbReference type="EMBL" id="JAPFRF010000006">
    <property type="protein sequence ID" value="KAJ7329527.1"/>
    <property type="molecule type" value="Genomic_DNA"/>
</dbReference>
<dbReference type="InterPro" id="IPR012340">
    <property type="entry name" value="NA-bd_OB-fold"/>
</dbReference>
<keyword evidence="4" id="KW-1185">Reference proteome</keyword>
<accession>A0A9Q0XUI3</accession>
<feature type="compositionally biased region" description="Polar residues" evidence="1">
    <location>
        <begin position="152"/>
        <end position="174"/>
    </location>
</feature>
<dbReference type="GO" id="GO:0006270">
    <property type="term" value="P:DNA replication initiation"/>
    <property type="evidence" value="ECO:0007669"/>
    <property type="project" value="InterPro"/>
</dbReference>
<dbReference type="OrthoDB" id="273123at2759"/>
<dbReference type="PANTHER" id="PTHR13454">
    <property type="entry name" value="PROTEIN MCM10 HOMOLOG"/>
    <property type="match status" value="1"/>
</dbReference>
<feature type="compositionally biased region" description="Basic and acidic residues" evidence="1">
    <location>
        <begin position="112"/>
        <end position="122"/>
    </location>
</feature>
<dbReference type="Gene3D" id="1.20.5.420">
    <property type="entry name" value="Immunoglobulin FC, subunit C"/>
    <property type="match status" value="1"/>
</dbReference>
<protein>
    <recommendedName>
        <fullName evidence="2">MCM10 OB-fold domain-containing protein</fullName>
    </recommendedName>
</protein>
<dbReference type="AlphaFoldDB" id="A0A9Q0XUI3"/>
<reference evidence="3" key="1">
    <citation type="journal article" date="2023" name="DNA Res.">
        <title>Chromosome-level genome assembly of Phrynocephalus forsythii using third-generation DNA sequencing and Hi-C analysis.</title>
        <authorList>
            <person name="Qi Y."/>
            <person name="Zhao W."/>
            <person name="Zhao Y."/>
            <person name="Niu C."/>
            <person name="Cao S."/>
            <person name="Zhang Y."/>
        </authorList>
    </citation>
    <scope>NUCLEOTIDE SEQUENCE</scope>
    <source>
        <tissue evidence="3">Muscle</tissue>
    </source>
</reference>
<dbReference type="GO" id="GO:0003688">
    <property type="term" value="F:DNA replication origin binding"/>
    <property type="evidence" value="ECO:0007669"/>
    <property type="project" value="TreeGrafter"/>
</dbReference>
<feature type="compositionally biased region" description="Polar residues" evidence="1">
    <location>
        <begin position="223"/>
        <end position="235"/>
    </location>
</feature>